<evidence type="ECO:0000313" key="1">
    <source>
        <dbReference type="EMBL" id="CAD9356072.1"/>
    </source>
</evidence>
<dbReference type="AlphaFoldDB" id="A0A7S2A2Q3"/>
<reference evidence="1" key="1">
    <citation type="submission" date="2021-01" db="EMBL/GenBank/DDBJ databases">
        <authorList>
            <person name="Corre E."/>
            <person name="Pelletier E."/>
            <person name="Niang G."/>
            <person name="Scheremetjew M."/>
            <person name="Finn R."/>
            <person name="Kale V."/>
            <person name="Holt S."/>
            <person name="Cochrane G."/>
            <person name="Meng A."/>
            <person name="Brown T."/>
            <person name="Cohen L."/>
        </authorList>
    </citation>
    <scope>NUCLEOTIDE SEQUENCE</scope>
    <source>
        <strain evidence="1">Grunow 1884</strain>
    </source>
</reference>
<dbReference type="EMBL" id="HBGO01031741">
    <property type="protein sequence ID" value="CAD9356072.1"/>
    <property type="molecule type" value="Transcribed_RNA"/>
</dbReference>
<organism evidence="1">
    <name type="scientific">Trieres chinensis</name>
    <name type="common">Marine centric diatom</name>
    <name type="synonym">Odontella sinensis</name>
    <dbReference type="NCBI Taxonomy" id="1514140"/>
    <lineage>
        <taxon>Eukaryota</taxon>
        <taxon>Sar</taxon>
        <taxon>Stramenopiles</taxon>
        <taxon>Ochrophyta</taxon>
        <taxon>Bacillariophyta</taxon>
        <taxon>Mediophyceae</taxon>
        <taxon>Biddulphiophycidae</taxon>
        <taxon>Eupodiscales</taxon>
        <taxon>Parodontellaceae</taxon>
        <taxon>Trieres</taxon>
    </lineage>
</organism>
<accession>A0A7S2A2Q3</accession>
<name>A0A7S2A2Q3_TRICV</name>
<proteinExistence type="predicted"/>
<gene>
    <name evidence="1" type="ORF">OSIN01602_LOCUS18261</name>
</gene>
<sequence length="144" mass="16028">MFVKVGSSPENGNAFLPIGVVPQATIKGSEREKARKESCRGFRRTETRRVRQLHSTPLMRFCFMPIDEQEKGGEAAFPPSKLEAYRRALLPPGAIQIPPSRPAFPPPFYSSLFGGQLLSKKFVSSPNRCLVVPAPSLMEWLRLG</sequence>
<protein>
    <submittedName>
        <fullName evidence="1">Uncharacterized protein</fullName>
    </submittedName>
</protein>